<accession>A0A7R9QUF9</accession>
<dbReference type="Gene3D" id="4.10.640.10">
    <property type="entry name" value="Ribosomal protein S18"/>
    <property type="match status" value="1"/>
</dbReference>
<evidence type="ECO:0000256" key="1">
    <source>
        <dbReference type="ARBA" id="ARBA00022980"/>
    </source>
</evidence>
<dbReference type="InterPro" id="IPR001648">
    <property type="entry name" value="Ribosomal_bS18"/>
</dbReference>
<keyword evidence="2 3" id="KW-0687">Ribonucleoprotein</keyword>
<sequence length="174" mass="20818">MSLIRNKLLFHFNINVMKMFARNISVSSVNRLKQIQYQEREDTITVEAVKVTSDRKDKLIHKTDTHKDCCPLCRLNLRRLDYTDVLILKQFVESSGKVMPQSITGLCSRMHNRVIQLVKKAQTCQLLPRPHDYQSYGPWDQLNTYYEWPRRRRDQPMEIIEPKYWASDYQQNKL</sequence>
<dbReference type="GO" id="GO:0003735">
    <property type="term" value="F:structural constituent of ribosome"/>
    <property type="evidence" value="ECO:0007669"/>
    <property type="project" value="InterPro"/>
</dbReference>
<keyword evidence="5" id="KW-1185">Reference proteome</keyword>
<dbReference type="SUPFAM" id="SSF46911">
    <property type="entry name" value="Ribosomal protein S18"/>
    <property type="match status" value="1"/>
</dbReference>
<dbReference type="AlphaFoldDB" id="A0A7R9QUF9"/>
<gene>
    <name evidence="4" type="ORF">ONB1V03_LOCUS14758</name>
</gene>
<dbReference type="PRINTS" id="PR00974">
    <property type="entry name" value="RIBOSOMALS18"/>
</dbReference>
<dbReference type="InterPro" id="IPR036870">
    <property type="entry name" value="Ribosomal_bS18_sf"/>
</dbReference>
<dbReference type="GO" id="GO:0032543">
    <property type="term" value="P:mitochondrial translation"/>
    <property type="evidence" value="ECO:0007669"/>
    <property type="project" value="TreeGrafter"/>
</dbReference>
<reference evidence="4" key="1">
    <citation type="submission" date="2020-11" db="EMBL/GenBank/DDBJ databases">
        <authorList>
            <person name="Tran Van P."/>
        </authorList>
    </citation>
    <scope>NUCLEOTIDE SEQUENCE</scope>
</reference>
<protein>
    <recommendedName>
        <fullName evidence="6">28S ribosomal protein S18a, mitochondrial</fullName>
    </recommendedName>
</protein>
<organism evidence="4">
    <name type="scientific">Oppiella nova</name>
    <dbReference type="NCBI Taxonomy" id="334625"/>
    <lineage>
        <taxon>Eukaryota</taxon>
        <taxon>Metazoa</taxon>
        <taxon>Ecdysozoa</taxon>
        <taxon>Arthropoda</taxon>
        <taxon>Chelicerata</taxon>
        <taxon>Arachnida</taxon>
        <taxon>Acari</taxon>
        <taxon>Acariformes</taxon>
        <taxon>Sarcoptiformes</taxon>
        <taxon>Oribatida</taxon>
        <taxon>Brachypylina</taxon>
        <taxon>Oppioidea</taxon>
        <taxon>Oppiidae</taxon>
        <taxon>Oppiella</taxon>
    </lineage>
</organism>
<dbReference type="EMBL" id="OC929191">
    <property type="protein sequence ID" value="CAD7658133.1"/>
    <property type="molecule type" value="Genomic_DNA"/>
</dbReference>
<evidence type="ECO:0000256" key="2">
    <source>
        <dbReference type="ARBA" id="ARBA00023274"/>
    </source>
</evidence>
<proteinExistence type="inferred from homology"/>
<evidence type="ECO:0000256" key="3">
    <source>
        <dbReference type="RuleBase" id="RU003910"/>
    </source>
</evidence>
<dbReference type="PANTHER" id="PTHR13479:SF66">
    <property type="entry name" value="LARGE RIBOSOMAL SUBUNIT PROTEIN ML66"/>
    <property type="match status" value="1"/>
</dbReference>
<dbReference type="Proteomes" id="UP000728032">
    <property type="component" value="Unassembled WGS sequence"/>
</dbReference>
<comment type="similarity">
    <text evidence="3">Belongs to the bacterial ribosomal protein bS18 family.</text>
</comment>
<dbReference type="GO" id="GO:0070181">
    <property type="term" value="F:small ribosomal subunit rRNA binding"/>
    <property type="evidence" value="ECO:0007669"/>
    <property type="project" value="TreeGrafter"/>
</dbReference>
<dbReference type="EMBL" id="CAJPVJ010014366">
    <property type="protein sequence ID" value="CAG2175319.1"/>
    <property type="molecule type" value="Genomic_DNA"/>
</dbReference>
<name>A0A7R9QUF9_9ACAR</name>
<dbReference type="GO" id="GO:0005763">
    <property type="term" value="C:mitochondrial small ribosomal subunit"/>
    <property type="evidence" value="ECO:0007669"/>
    <property type="project" value="TreeGrafter"/>
</dbReference>
<keyword evidence="1 3" id="KW-0689">Ribosomal protein</keyword>
<evidence type="ECO:0008006" key="6">
    <source>
        <dbReference type="Google" id="ProtNLM"/>
    </source>
</evidence>
<evidence type="ECO:0000313" key="5">
    <source>
        <dbReference type="Proteomes" id="UP000728032"/>
    </source>
</evidence>
<dbReference type="OrthoDB" id="10054543at2759"/>
<dbReference type="PANTHER" id="PTHR13479">
    <property type="entry name" value="30S RIBOSOMAL PROTEIN S18"/>
    <property type="match status" value="1"/>
</dbReference>
<evidence type="ECO:0000313" key="4">
    <source>
        <dbReference type="EMBL" id="CAD7658133.1"/>
    </source>
</evidence>
<dbReference type="NCBIfam" id="TIGR00165">
    <property type="entry name" value="S18"/>
    <property type="match status" value="1"/>
</dbReference>
<dbReference type="Pfam" id="PF01084">
    <property type="entry name" value="Ribosomal_S18"/>
    <property type="match status" value="1"/>
</dbReference>